<evidence type="ECO:0000313" key="3">
    <source>
        <dbReference type="Proteomes" id="UP001347146"/>
    </source>
</evidence>
<gene>
    <name evidence="2" type="ORF">VZC37_18085</name>
</gene>
<dbReference type="InterPro" id="IPR006073">
    <property type="entry name" value="GTP-bd"/>
</dbReference>
<dbReference type="Pfam" id="PF01926">
    <property type="entry name" value="MMR_HSR1"/>
    <property type="match status" value="1"/>
</dbReference>
<evidence type="ECO:0000313" key="2">
    <source>
        <dbReference type="EMBL" id="MEE3852255.1"/>
    </source>
</evidence>
<feature type="domain" description="G" evidence="1">
    <location>
        <begin position="46"/>
        <end position="191"/>
    </location>
</feature>
<keyword evidence="3" id="KW-1185">Reference proteome</keyword>
<dbReference type="SUPFAM" id="SSF52540">
    <property type="entry name" value="P-loop containing nucleoside triphosphate hydrolases"/>
    <property type="match status" value="1"/>
</dbReference>
<dbReference type="EMBL" id="JAZDUF010000005">
    <property type="protein sequence ID" value="MEE3852255.1"/>
    <property type="molecule type" value="Genomic_DNA"/>
</dbReference>
<dbReference type="Proteomes" id="UP001347146">
    <property type="component" value="Unassembled WGS sequence"/>
</dbReference>
<dbReference type="RefSeq" id="WP_330434257.1">
    <property type="nucleotide sequence ID" value="NZ_JAZDUF010000005.1"/>
</dbReference>
<evidence type="ECO:0000259" key="1">
    <source>
        <dbReference type="Pfam" id="PF01926"/>
    </source>
</evidence>
<name>A0ABU7MGK7_9ACTN</name>
<reference evidence="2 3" key="1">
    <citation type="submission" date="2024-01" db="EMBL/GenBank/DDBJ databases">
        <title>Draft genome sequence of Gordonia sp. LSe1-13.</title>
        <authorList>
            <person name="Suphannarot A."/>
            <person name="Mingma R."/>
        </authorList>
    </citation>
    <scope>NUCLEOTIDE SEQUENCE [LARGE SCALE GENOMIC DNA]</scope>
    <source>
        <strain evidence="2 3">LSe1-13</strain>
    </source>
</reference>
<accession>A0ABU7MGK7</accession>
<proteinExistence type="predicted"/>
<comment type="caution">
    <text evidence="2">The sequence shown here is derived from an EMBL/GenBank/DDBJ whole genome shotgun (WGS) entry which is preliminary data.</text>
</comment>
<sequence>MTHPDPGRPDPVHATLDRGLHQLAALGGDLAAHANSIGTILWSPPRVVIVGRLKAGKSTLVNALIGAPVAETAALEATNTVTVYQDGSPSRAEVVGVDGRRHPMAVGHHQQRLPLPLATPDIAFVDRWLPSAALRRLTLIDTPGLSTLTVANDAATRRAMIDGFEQTRTASIDADAAVFLFDAAPRTDEIEFLSQLPFTPLNMLGVLSRADSFGEGALGRRDPLGHATEHAARMAQQLTETVNAVVPISGLMAQTSHTGMLTEQHAAALARLRGMPTLEVIRTFDADDADEVLPLATRIQLLALLGEYGVLNGREIAAGGAAALNAWLTDRSGIGGLMRALDASTTRFAILHRAHRILARLDQLAFTHPARDRIRSLAAQLRSAPALHMVTVLEDYQRMLRTDPRAAVTDELRTVLTATTPAGRLGLPDNAPAHAVSAEAARRLAAAQQRSLATGSAAEDAAIVTLIRTYTSLTAAPR</sequence>
<organism evidence="2 3">
    <name type="scientific">Gordonia sesuvii</name>
    <dbReference type="NCBI Taxonomy" id="3116777"/>
    <lineage>
        <taxon>Bacteria</taxon>
        <taxon>Bacillati</taxon>
        <taxon>Actinomycetota</taxon>
        <taxon>Actinomycetes</taxon>
        <taxon>Mycobacteriales</taxon>
        <taxon>Gordoniaceae</taxon>
        <taxon>Gordonia</taxon>
    </lineage>
</organism>
<dbReference type="InterPro" id="IPR027417">
    <property type="entry name" value="P-loop_NTPase"/>
</dbReference>
<dbReference type="Gene3D" id="3.40.50.300">
    <property type="entry name" value="P-loop containing nucleotide triphosphate hydrolases"/>
    <property type="match status" value="1"/>
</dbReference>
<protein>
    <submittedName>
        <fullName evidence="2">GTPase</fullName>
    </submittedName>
</protein>